<dbReference type="EMBL" id="CP016094">
    <property type="protein sequence ID" value="AOS42996.1"/>
    <property type="molecule type" value="Genomic_DNA"/>
</dbReference>
<dbReference type="GO" id="GO:0009190">
    <property type="term" value="P:cyclic nucleotide biosynthetic process"/>
    <property type="evidence" value="ECO:0007669"/>
    <property type="project" value="InterPro"/>
</dbReference>
<gene>
    <name evidence="2" type="primary">cyaB</name>
    <name evidence="2" type="ORF">Verru16b_00034</name>
</gene>
<dbReference type="Gene3D" id="3.30.70.1230">
    <property type="entry name" value="Nucleotide cyclase"/>
    <property type="match status" value="1"/>
</dbReference>
<dbReference type="Pfam" id="PF05226">
    <property type="entry name" value="CHASE2"/>
    <property type="match status" value="1"/>
</dbReference>
<dbReference type="CDD" id="cd07302">
    <property type="entry name" value="CHD"/>
    <property type="match status" value="1"/>
</dbReference>
<protein>
    <submittedName>
        <fullName evidence="2">Adenylate cyclase 2</fullName>
        <ecNumber evidence="2">4.6.1.1</ecNumber>
    </submittedName>
</protein>
<dbReference type="PATRIC" id="fig|1838286.3.peg.29"/>
<keyword evidence="2" id="KW-0456">Lyase</keyword>
<dbReference type="InterPro" id="IPR029787">
    <property type="entry name" value="Nucleotide_cyclase"/>
</dbReference>
<organism evidence="2 3">
    <name type="scientific">Lacunisphaera limnophila</name>
    <dbReference type="NCBI Taxonomy" id="1838286"/>
    <lineage>
        <taxon>Bacteria</taxon>
        <taxon>Pseudomonadati</taxon>
        <taxon>Verrucomicrobiota</taxon>
        <taxon>Opitutia</taxon>
        <taxon>Opitutales</taxon>
        <taxon>Opitutaceae</taxon>
        <taxon>Lacunisphaera</taxon>
    </lineage>
</organism>
<dbReference type="GO" id="GO:0035556">
    <property type="term" value="P:intracellular signal transduction"/>
    <property type="evidence" value="ECO:0007669"/>
    <property type="project" value="InterPro"/>
</dbReference>
<dbReference type="PROSITE" id="PS50125">
    <property type="entry name" value="GUANYLATE_CYCLASE_2"/>
    <property type="match status" value="1"/>
</dbReference>
<name>A0A1I7PHC0_9BACT</name>
<feature type="domain" description="Guanylate cyclase" evidence="1">
    <location>
        <begin position="472"/>
        <end position="610"/>
    </location>
</feature>
<reference evidence="2 3" key="1">
    <citation type="submission" date="2016-06" db="EMBL/GenBank/DDBJ databases">
        <title>Three novel species with peptidoglycan cell walls form the new genus Lacunisphaera gen. nov. in the family Opitutaceae of the verrucomicrobial subdivision 4.</title>
        <authorList>
            <person name="Rast P."/>
            <person name="Gloeckner I."/>
            <person name="Jogler M."/>
            <person name="Boedeker C."/>
            <person name="Jeske O."/>
            <person name="Wiegand S."/>
            <person name="Reinhardt R."/>
            <person name="Schumann P."/>
            <person name="Rohde M."/>
            <person name="Spring S."/>
            <person name="Gloeckner F.O."/>
            <person name="Jogler C."/>
        </authorList>
    </citation>
    <scope>NUCLEOTIDE SEQUENCE [LARGE SCALE GENOMIC DNA]</scope>
    <source>
        <strain evidence="2 3">IG16b</strain>
    </source>
</reference>
<dbReference type="GO" id="GO:0004016">
    <property type="term" value="F:adenylate cyclase activity"/>
    <property type="evidence" value="ECO:0007669"/>
    <property type="project" value="UniProtKB-EC"/>
</dbReference>
<evidence type="ECO:0000259" key="1">
    <source>
        <dbReference type="PROSITE" id="PS50125"/>
    </source>
</evidence>
<dbReference type="SMART" id="SM00044">
    <property type="entry name" value="CYCc"/>
    <property type="match status" value="1"/>
</dbReference>
<dbReference type="PROSITE" id="PS01054">
    <property type="entry name" value="TRANSALDOLASE_1"/>
    <property type="match status" value="1"/>
</dbReference>
<dbReference type="GO" id="GO:0005975">
    <property type="term" value="P:carbohydrate metabolic process"/>
    <property type="evidence" value="ECO:0007669"/>
    <property type="project" value="InterPro"/>
</dbReference>
<dbReference type="InterPro" id="IPR001054">
    <property type="entry name" value="A/G_cyclase"/>
</dbReference>
<dbReference type="SMART" id="SM01080">
    <property type="entry name" value="CHASE2"/>
    <property type="match status" value="1"/>
</dbReference>
<dbReference type="STRING" id="1838286.Verru16b_00034"/>
<evidence type="ECO:0000313" key="3">
    <source>
        <dbReference type="Proteomes" id="UP000095228"/>
    </source>
</evidence>
<dbReference type="InterPro" id="IPR018225">
    <property type="entry name" value="Transaldolase_AS"/>
</dbReference>
<dbReference type="Pfam" id="PF00211">
    <property type="entry name" value="Guanylate_cyc"/>
    <property type="match status" value="1"/>
</dbReference>
<sequence>MRRFPFKSLRALWWAPLACYGLAMLLNQTDLVRQFEWRTLDWRTRYRVPFQPPPDPRLHLVLFDDDTEANLVSWPPPRQWHGQLIELVSVAEAKVLAMDVFITSERDPESDQAMAAGVQAARERGMAVISGAVRSDFPTEATESTRLGPTQPIRQVVGDTSRFVSAQFAALPIPVLREVSHFGFVDVPKFGEERVVSASGIPRTPPMLVRIGDAVYPSLSLATVMHYFDVPADRVRVTVGEAIYVPTKDRELRIPIDERGCLFLNYRYEALDAESVFPALSYRGLLLGLMAKYVDPQIEAPAPPDLKGAIVMVGLFETGNADAGPSPRAEYTPLPLVHLNAINNILTGDYAHKVPENQIWGLAVLLGYLGLLVLADRSVLVLMGGAVLGAVAYVALALWAWVYASWWFDLIAPLVGFGGLQFVVIGRRIIEEQRSKQEIKGMFGTYVSPELVERMVQSGAKPQLGGHTEEITAYFSDIQGYSGFSEAMPPARLVELLNEYLTVCTDILQEEGGTLDKYIGDAVVAMFGAPVPVKDHALRACVTALRVHHALDELRQRWAAQGEAWPLSVRQMRTRIGLNTGLAVVGNMGSRTRFNYTMTSDDVNLAARMESGAKKWGAYTLCTEATKAACQAHGGDRVIFRPLGRIVVKGRAQAVPIHELVGLKEQVAAQTLDCLGLFGQGLDKYHGRDWVGAAELFRRSAELEPNQPSRSPGVTSNPSLVFQQIVADYRLNPPPPEWNGVYVMHEK</sequence>
<dbReference type="Proteomes" id="UP000095228">
    <property type="component" value="Chromosome"/>
</dbReference>
<dbReference type="PANTHER" id="PTHR43081:SF1">
    <property type="entry name" value="ADENYLATE CYCLASE, TERMINAL-DIFFERENTIATION SPECIFIC"/>
    <property type="match status" value="1"/>
</dbReference>
<accession>A0A1I7PHC0</accession>
<dbReference type="InterPro" id="IPR050697">
    <property type="entry name" value="Adenylyl/Guanylyl_Cyclase_3/4"/>
</dbReference>
<dbReference type="PANTHER" id="PTHR43081">
    <property type="entry name" value="ADENYLATE CYCLASE, TERMINAL-DIFFERENTIATION SPECIFIC-RELATED"/>
    <property type="match status" value="1"/>
</dbReference>
<dbReference type="EC" id="4.6.1.1" evidence="2"/>
<dbReference type="AlphaFoldDB" id="A0A1I7PHC0"/>
<dbReference type="KEGG" id="obg:Verru16b_00034"/>
<dbReference type="OrthoDB" id="9806704at2"/>
<dbReference type="SUPFAM" id="SSF55073">
    <property type="entry name" value="Nucleotide cyclase"/>
    <property type="match status" value="1"/>
</dbReference>
<keyword evidence="3" id="KW-1185">Reference proteome</keyword>
<dbReference type="InterPro" id="IPR007890">
    <property type="entry name" value="CHASE2"/>
</dbReference>
<dbReference type="RefSeq" id="WP_083269981.1">
    <property type="nucleotide sequence ID" value="NZ_CP016094.1"/>
</dbReference>
<evidence type="ECO:0000313" key="2">
    <source>
        <dbReference type="EMBL" id="AOS42996.1"/>
    </source>
</evidence>
<proteinExistence type="predicted"/>